<evidence type="ECO:0008006" key="4">
    <source>
        <dbReference type="Google" id="ProtNLM"/>
    </source>
</evidence>
<evidence type="ECO:0000313" key="2">
    <source>
        <dbReference type="EMBL" id="MBS9335937.1"/>
    </source>
</evidence>
<dbReference type="Proteomes" id="UP000735205">
    <property type="component" value="Unassembled WGS sequence"/>
</dbReference>
<dbReference type="RefSeq" id="WP_213792501.1">
    <property type="nucleotide sequence ID" value="NZ_JAAMFJ010000001.1"/>
</dbReference>
<sequence>MQAVKNLFKKSLSKWLSALVVVTLVLPYLASLFNVSTLSKVVVLYFLLNGGFALAFGYAIRKQGFRFYYVFLQPLVFALLANWLFSFVNETYGYYLAFLYLVLTFFTFLANTTNDPDENELPVDGGYQDV</sequence>
<keyword evidence="1" id="KW-0812">Transmembrane</keyword>
<feature type="transmembrane region" description="Helical" evidence="1">
    <location>
        <begin position="67"/>
        <end position="86"/>
    </location>
</feature>
<keyword evidence="1" id="KW-0472">Membrane</keyword>
<feature type="transmembrane region" description="Helical" evidence="1">
    <location>
        <begin position="92"/>
        <end position="110"/>
    </location>
</feature>
<evidence type="ECO:0000313" key="3">
    <source>
        <dbReference type="Proteomes" id="UP000735205"/>
    </source>
</evidence>
<evidence type="ECO:0000256" key="1">
    <source>
        <dbReference type="SAM" id="Phobius"/>
    </source>
</evidence>
<accession>A0ABS5QVI8</accession>
<keyword evidence="3" id="KW-1185">Reference proteome</keyword>
<gene>
    <name evidence="2" type="ORF">G6R28_01635</name>
</gene>
<proteinExistence type="predicted"/>
<name>A0ABS5QVI8_9LACO</name>
<keyword evidence="1" id="KW-1133">Transmembrane helix</keyword>
<organism evidence="2 3">
    <name type="scientific">Fructobacillus papyrifericola</name>
    <dbReference type="NCBI Taxonomy" id="2713172"/>
    <lineage>
        <taxon>Bacteria</taxon>
        <taxon>Bacillati</taxon>
        <taxon>Bacillota</taxon>
        <taxon>Bacilli</taxon>
        <taxon>Lactobacillales</taxon>
        <taxon>Lactobacillaceae</taxon>
        <taxon>Fructobacillus</taxon>
    </lineage>
</organism>
<feature type="transmembrane region" description="Helical" evidence="1">
    <location>
        <begin position="42"/>
        <end position="60"/>
    </location>
</feature>
<dbReference type="EMBL" id="JAAMFJ010000001">
    <property type="protein sequence ID" value="MBS9335937.1"/>
    <property type="molecule type" value="Genomic_DNA"/>
</dbReference>
<feature type="transmembrane region" description="Helical" evidence="1">
    <location>
        <begin position="12"/>
        <end position="30"/>
    </location>
</feature>
<comment type="caution">
    <text evidence="2">The sequence shown here is derived from an EMBL/GenBank/DDBJ whole genome shotgun (WGS) entry which is preliminary data.</text>
</comment>
<reference evidence="2 3" key="1">
    <citation type="submission" date="2020-02" db="EMBL/GenBank/DDBJ databases">
        <title>Fructobacillus sp. isolated from paper mulberry of Taiwan.</title>
        <authorList>
            <person name="Lin S.-T."/>
        </authorList>
    </citation>
    <scope>NUCLEOTIDE SEQUENCE [LARGE SCALE GENOMIC DNA]</scope>
    <source>
        <strain evidence="2 3">M1-21</strain>
    </source>
</reference>
<protein>
    <recommendedName>
        <fullName evidence="4">Integral membrane protein</fullName>
    </recommendedName>
</protein>